<sequence length="160" mass="18246">MSSIFHNFQSKQALPVSQPDSKLDQQILRRRLSSLSLKIQPAISSSATSWANFRRSKSVSSMSDYAGGSVRKWWDWGWAWILSRKPTFATDLEMNEEETVVLGGHNKGSWRHVLYKVRSELRRAFMSSDKVGLPQSQTFRYDSSSSNYSKNFEDGNSTLA</sequence>
<dbReference type="PANTHER" id="PTHR35714">
    <property type="entry name" value="OS02G0715300 PROTEIN"/>
    <property type="match status" value="1"/>
</dbReference>
<evidence type="ECO:0000313" key="1">
    <source>
        <dbReference type="EMBL" id="CAK9148723.1"/>
    </source>
</evidence>
<comment type="caution">
    <text evidence="1">The sequence shown here is derived from an EMBL/GenBank/DDBJ whole genome shotgun (WGS) entry which is preliminary data.</text>
</comment>
<dbReference type="PANTHER" id="PTHR35714:SF1">
    <property type="entry name" value="OS02G0715300 PROTEIN"/>
    <property type="match status" value="1"/>
</dbReference>
<dbReference type="EMBL" id="CAUOFW020001792">
    <property type="protein sequence ID" value="CAK9148723.1"/>
    <property type="molecule type" value="Genomic_DNA"/>
</dbReference>
<name>A0ABC8S163_9AQUA</name>
<proteinExistence type="predicted"/>
<organism evidence="1 2">
    <name type="scientific">Ilex paraguariensis</name>
    <name type="common">yerba mate</name>
    <dbReference type="NCBI Taxonomy" id="185542"/>
    <lineage>
        <taxon>Eukaryota</taxon>
        <taxon>Viridiplantae</taxon>
        <taxon>Streptophyta</taxon>
        <taxon>Embryophyta</taxon>
        <taxon>Tracheophyta</taxon>
        <taxon>Spermatophyta</taxon>
        <taxon>Magnoliopsida</taxon>
        <taxon>eudicotyledons</taxon>
        <taxon>Gunneridae</taxon>
        <taxon>Pentapetalae</taxon>
        <taxon>asterids</taxon>
        <taxon>campanulids</taxon>
        <taxon>Aquifoliales</taxon>
        <taxon>Aquifoliaceae</taxon>
        <taxon>Ilex</taxon>
    </lineage>
</organism>
<dbReference type="AlphaFoldDB" id="A0ABC8S163"/>
<evidence type="ECO:0000313" key="2">
    <source>
        <dbReference type="Proteomes" id="UP001642360"/>
    </source>
</evidence>
<protein>
    <submittedName>
        <fullName evidence="1">Uncharacterized protein</fullName>
    </submittedName>
</protein>
<reference evidence="1 2" key="1">
    <citation type="submission" date="2024-02" db="EMBL/GenBank/DDBJ databases">
        <authorList>
            <person name="Vignale AGUSTIN F."/>
            <person name="Sosa J E."/>
            <person name="Modenutti C."/>
        </authorList>
    </citation>
    <scope>NUCLEOTIDE SEQUENCE [LARGE SCALE GENOMIC DNA]</scope>
</reference>
<dbReference type="Proteomes" id="UP001642360">
    <property type="component" value="Unassembled WGS sequence"/>
</dbReference>
<gene>
    <name evidence="1" type="ORF">ILEXP_LOCUS16694</name>
</gene>
<keyword evidence="2" id="KW-1185">Reference proteome</keyword>
<accession>A0ABC8S163</accession>